<feature type="compositionally biased region" description="Acidic residues" evidence="4">
    <location>
        <begin position="16"/>
        <end position="31"/>
    </location>
</feature>
<dbReference type="PANTHER" id="PTHR48407:SF1">
    <property type="entry name" value="CRANIOFACIAL DEVELOPMENT PROTEIN 1"/>
    <property type="match status" value="1"/>
</dbReference>
<organism evidence="6 7">
    <name type="scientific">Lachancea nothofagi CBS 11611</name>
    <dbReference type="NCBI Taxonomy" id="1266666"/>
    <lineage>
        <taxon>Eukaryota</taxon>
        <taxon>Fungi</taxon>
        <taxon>Dikarya</taxon>
        <taxon>Ascomycota</taxon>
        <taxon>Saccharomycotina</taxon>
        <taxon>Saccharomycetes</taxon>
        <taxon>Saccharomycetales</taxon>
        <taxon>Saccharomycetaceae</taxon>
        <taxon>Lachancea</taxon>
    </lineage>
</organism>
<comment type="similarity">
    <text evidence="1">Belongs to the SWC5 family.</text>
</comment>
<proteinExistence type="inferred from homology"/>
<accession>A0A1G4K6P1</accession>
<feature type="compositionally biased region" description="Basic and acidic residues" evidence="4">
    <location>
        <begin position="50"/>
        <end position="62"/>
    </location>
</feature>
<dbReference type="GO" id="GO:0000812">
    <property type="term" value="C:Swr1 complex"/>
    <property type="evidence" value="ECO:0007669"/>
    <property type="project" value="TreeGrafter"/>
</dbReference>
<dbReference type="Pfam" id="PF07572">
    <property type="entry name" value="BCNT"/>
    <property type="match status" value="1"/>
</dbReference>
<sequence>MTVEQRFESSKLAEEAISEEDSYNEEEDEDFDPSKDVNTGANDSEEDIGDDNKHDDGPDYSKIESGQGGLVRTRRARELEEESLRQNKYESLRETGVSQRTSSLWGELQQESIKRLRTSISVMSETVGEPEDNLKEELVLIDRKYEFAGEILHEKKWVPKFSAEAQEFKNSTKFKSQNEPSAATKVAVNEQGAKLRRPLKRPPILEQIIAGALKPKLTTLEKSKLDWASYVDKEGINAELNLHNKDGYLAKQDFLNRVESFKDDKYRQMRKTQLQQRLADT</sequence>
<evidence type="ECO:0000313" key="6">
    <source>
        <dbReference type="EMBL" id="SCU99524.1"/>
    </source>
</evidence>
<dbReference type="PANTHER" id="PTHR48407">
    <property type="entry name" value="CRANIOFACIAL DEVELOPMENT PROTEIN 1"/>
    <property type="match status" value="1"/>
</dbReference>
<evidence type="ECO:0000256" key="4">
    <source>
        <dbReference type="SAM" id="MobiDB-lite"/>
    </source>
</evidence>
<feature type="region of interest" description="Disordered" evidence="4">
    <location>
        <begin position="1"/>
        <end position="78"/>
    </location>
</feature>
<evidence type="ECO:0000256" key="3">
    <source>
        <dbReference type="ARBA" id="ARBA00025222"/>
    </source>
</evidence>
<evidence type="ECO:0000256" key="1">
    <source>
        <dbReference type="ARBA" id="ARBA00010465"/>
    </source>
</evidence>
<dbReference type="AlphaFoldDB" id="A0A1G4K6P1"/>
<gene>
    <name evidence="6" type="ORF">LANO_0F02102G</name>
</gene>
<keyword evidence="7" id="KW-1185">Reference proteome</keyword>
<comment type="function">
    <text evidence="3">Component of the SWR1 complex which mediates the ATP-dependent exchange of histone H2A for the H2A variant HZT1 leading to transcriptional regulation of selected genes by chromatin remodeling. Involved in chromosome stability.</text>
</comment>
<evidence type="ECO:0000259" key="5">
    <source>
        <dbReference type="PROSITE" id="PS51279"/>
    </source>
</evidence>
<dbReference type="InterPro" id="IPR011421">
    <property type="entry name" value="BCNT-C"/>
</dbReference>
<evidence type="ECO:0000313" key="7">
    <source>
        <dbReference type="Proteomes" id="UP000189911"/>
    </source>
</evidence>
<protein>
    <recommendedName>
        <fullName evidence="2">SWR1-complex protein 5</fullName>
    </recommendedName>
</protein>
<dbReference type="EMBL" id="LT598452">
    <property type="protein sequence ID" value="SCU99524.1"/>
    <property type="molecule type" value="Genomic_DNA"/>
</dbReference>
<feature type="domain" description="BCNT-C" evidence="5">
    <location>
        <begin position="199"/>
        <end position="276"/>
    </location>
</feature>
<dbReference type="InterPro" id="IPR027124">
    <property type="entry name" value="Swc5/CFDP1/2"/>
</dbReference>
<dbReference type="Proteomes" id="UP000189911">
    <property type="component" value="Chromosome F"/>
</dbReference>
<name>A0A1G4K6P1_9SACH</name>
<evidence type="ECO:0000256" key="2">
    <source>
        <dbReference type="ARBA" id="ARBA00019138"/>
    </source>
</evidence>
<reference evidence="7" key="1">
    <citation type="submission" date="2016-03" db="EMBL/GenBank/DDBJ databases">
        <authorList>
            <person name="Devillers Hugo."/>
        </authorList>
    </citation>
    <scope>NUCLEOTIDE SEQUENCE [LARGE SCALE GENOMIC DNA]</scope>
</reference>
<dbReference type="PROSITE" id="PS51279">
    <property type="entry name" value="BCNT_C"/>
    <property type="match status" value="1"/>
</dbReference>
<feature type="compositionally biased region" description="Basic and acidic residues" evidence="4">
    <location>
        <begin position="1"/>
        <end position="14"/>
    </location>
</feature>
<dbReference type="OrthoDB" id="445677at2759"/>